<dbReference type="InterPro" id="IPR050378">
    <property type="entry name" value="Metallo-dep_Hydrolases_sf"/>
</dbReference>
<feature type="domain" description="Amidohydrolase-related" evidence="2">
    <location>
        <begin position="52"/>
        <end position="438"/>
    </location>
</feature>
<dbReference type="PANTHER" id="PTHR11647:SF1">
    <property type="entry name" value="COLLAPSIN RESPONSE MEDIATOR PROTEIN"/>
    <property type="match status" value="1"/>
</dbReference>
<reference evidence="3" key="2">
    <citation type="submission" date="2021-04" db="EMBL/GenBank/DDBJ databases">
        <authorList>
            <person name="Liu J."/>
        </authorList>
    </citation>
    <scope>NUCLEOTIDE SEQUENCE</scope>
    <source>
        <strain evidence="3">BAD-6</strain>
    </source>
</reference>
<reference evidence="3" key="1">
    <citation type="submission" date="2021-04" db="EMBL/GenBank/DDBJ databases">
        <title>Sinoanaerobacter chloroacetimidivorans sp. nov., an obligate anaerobic bacterium isolated from anaerobic sludge.</title>
        <authorList>
            <person name="Bao Y."/>
        </authorList>
    </citation>
    <scope>NUCLEOTIDE SEQUENCE</scope>
    <source>
        <strain evidence="3">BAD-6</strain>
    </source>
</reference>
<dbReference type="EMBL" id="JAGSND010000004">
    <property type="protein sequence ID" value="MBR0597942.1"/>
    <property type="molecule type" value="Genomic_DNA"/>
</dbReference>
<name>A0A8J7VZD7_9FIRM</name>
<dbReference type="PANTHER" id="PTHR11647">
    <property type="entry name" value="HYDRANTOINASE/DIHYDROPYRIMIDINASE FAMILY MEMBER"/>
    <property type="match status" value="1"/>
</dbReference>
<dbReference type="InterPro" id="IPR006680">
    <property type="entry name" value="Amidohydro-rel"/>
</dbReference>
<evidence type="ECO:0000313" key="4">
    <source>
        <dbReference type="Proteomes" id="UP000675664"/>
    </source>
</evidence>
<dbReference type="Proteomes" id="UP000675664">
    <property type="component" value="Unassembled WGS sequence"/>
</dbReference>
<accession>A0A8J7VZD7</accession>
<comment type="caution">
    <text evidence="3">The sequence shown here is derived from an EMBL/GenBank/DDBJ whole genome shotgun (WGS) entry which is preliminary data.</text>
</comment>
<evidence type="ECO:0000313" key="3">
    <source>
        <dbReference type="EMBL" id="MBR0597942.1"/>
    </source>
</evidence>
<keyword evidence="4" id="KW-1185">Reference proteome</keyword>
<gene>
    <name evidence="3" type="ORF">KCX82_08665</name>
</gene>
<dbReference type="RefSeq" id="WP_227018065.1">
    <property type="nucleotide sequence ID" value="NZ_JAGSND010000004.1"/>
</dbReference>
<comment type="cofactor">
    <cofactor evidence="1">
        <name>Zn(2+)</name>
        <dbReference type="ChEBI" id="CHEBI:29105"/>
    </cofactor>
</comment>
<dbReference type="GO" id="GO:0016810">
    <property type="term" value="F:hydrolase activity, acting on carbon-nitrogen (but not peptide) bonds"/>
    <property type="evidence" value="ECO:0007669"/>
    <property type="project" value="InterPro"/>
</dbReference>
<dbReference type="InterPro" id="IPR011059">
    <property type="entry name" value="Metal-dep_hydrolase_composite"/>
</dbReference>
<dbReference type="Pfam" id="PF01979">
    <property type="entry name" value="Amidohydro_1"/>
    <property type="match status" value="1"/>
</dbReference>
<proteinExistence type="predicted"/>
<dbReference type="SUPFAM" id="SSF51338">
    <property type="entry name" value="Composite domain of metallo-dependent hydrolases"/>
    <property type="match status" value="1"/>
</dbReference>
<organism evidence="3 4">
    <name type="scientific">Sinanaerobacter chloroacetimidivorans</name>
    <dbReference type="NCBI Taxonomy" id="2818044"/>
    <lineage>
        <taxon>Bacteria</taxon>
        <taxon>Bacillati</taxon>
        <taxon>Bacillota</taxon>
        <taxon>Clostridia</taxon>
        <taxon>Peptostreptococcales</taxon>
        <taxon>Anaerovoracaceae</taxon>
        <taxon>Sinanaerobacter</taxon>
    </lineage>
</organism>
<dbReference type="SUPFAM" id="SSF51556">
    <property type="entry name" value="Metallo-dependent hydrolases"/>
    <property type="match status" value="1"/>
</dbReference>
<evidence type="ECO:0000256" key="1">
    <source>
        <dbReference type="ARBA" id="ARBA00001947"/>
    </source>
</evidence>
<dbReference type="InterPro" id="IPR032466">
    <property type="entry name" value="Metal_Hydrolase"/>
</dbReference>
<protein>
    <submittedName>
        <fullName evidence="3">Amidohydrolase family protein</fullName>
    </submittedName>
</protein>
<dbReference type="AlphaFoldDB" id="A0A8J7VZD7"/>
<sequence length="459" mass="50254">MFDLVIQNGDVADVENLLIKKCHIGIKDGKIAAVSEAELSGDKTIEASGMLVSPGFVDLHMHEDELRKEEGKTYIEEDIFKSMTLMGVTTCIGGNCGIGMTDMGGYLSAVDRQGLTVNFGAYLGYSSLREKIGVQDNYRPLTREESEEVKILIRAGLDAGALGISFGLEYTPGSTTNELLEAAKVLREYPGKLIAAHYRNDGEEGIEAIKELLHISWVTGVPLQISHIGSCTAFGMMDTSLDLLEKARSIGIDVMADCYPYHAFSTYIGTAVFDGDCFGRWDKDYSAILVAEGKYAGEYCTKEIFQYLREKEPNTLVVAFVMDEQEVEKALIYPLVMIASDGLMHNGQGHPRGAGAFPRVLSHYVREKKVLPLLTALSKMTVMPAKRLGLMKKGSIHIGNDADLVIFSPENIRDNADFSQPSLVPEGISYVIVNGEIVADRGRLTDSRPGKAIRFGVKK</sequence>
<evidence type="ECO:0000259" key="2">
    <source>
        <dbReference type="Pfam" id="PF01979"/>
    </source>
</evidence>
<dbReference type="Gene3D" id="3.20.20.140">
    <property type="entry name" value="Metal-dependent hydrolases"/>
    <property type="match status" value="2"/>
</dbReference>